<gene>
    <name evidence="2" type="ORF">DLM86_23520</name>
</gene>
<protein>
    <submittedName>
        <fullName evidence="2">Uncharacterized protein</fullName>
    </submittedName>
</protein>
<dbReference type="EMBL" id="QJVJ01000011">
    <property type="protein sequence ID" value="PYI51886.1"/>
    <property type="molecule type" value="Genomic_DNA"/>
</dbReference>
<proteinExistence type="predicted"/>
<comment type="caution">
    <text evidence="2">The sequence shown here is derived from an EMBL/GenBank/DDBJ whole genome shotgun (WGS) entry which is preliminary data.</text>
</comment>
<evidence type="ECO:0000313" key="3">
    <source>
        <dbReference type="Proteomes" id="UP000247476"/>
    </source>
</evidence>
<accession>A0A2V5KSA8</accession>
<dbReference type="AlphaFoldDB" id="A0A2V5KSA8"/>
<evidence type="ECO:0000313" key="2">
    <source>
        <dbReference type="EMBL" id="PYI51886.1"/>
    </source>
</evidence>
<dbReference type="RefSeq" id="WP_110842513.1">
    <property type="nucleotide sequence ID" value="NZ_QJVJ01000011.1"/>
</dbReference>
<feature type="region of interest" description="Disordered" evidence="1">
    <location>
        <begin position="26"/>
        <end position="59"/>
    </location>
</feature>
<organism evidence="2 3">
    <name type="scientific">Paenibacillus flagellatus</name>
    <dbReference type="NCBI Taxonomy" id="2211139"/>
    <lineage>
        <taxon>Bacteria</taxon>
        <taxon>Bacillati</taxon>
        <taxon>Bacillota</taxon>
        <taxon>Bacilli</taxon>
        <taxon>Bacillales</taxon>
        <taxon>Paenibacillaceae</taxon>
        <taxon>Paenibacillus</taxon>
    </lineage>
</organism>
<reference evidence="2 3" key="1">
    <citation type="submission" date="2018-05" db="EMBL/GenBank/DDBJ databases">
        <title>Paenibacillus flagellatus sp. nov., isolated from selenium mineral soil.</title>
        <authorList>
            <person name="Dai X."/>
        </authorList>
    </citation>
    <scope>NUCLEOTIDE SEQUENCE [LARGE SCALE GENOMIC DNA]</scope>
    <source>
        <strain evidence="2 3">DXL2</strain>
    </source>
</reference>
<dbReference type="Proteomes" id="UP000247476">
    <property type="component" value="Unassembled WGS sequence"/>
</dbReference>
<keyword evidence="3" id="KW-1185">Reference proteome</keyword>
<sequence>MLAFCIILVSGIALYALLKPPAELRSGTDAQEPAAGGGLALPDMSNAGRTPASIPAPKE</sequence>
<name>A0A2V5KSA8_9BACL</name>
<evidence type="ECO:0000256" key="1">
    <source>
        <dbReference type="SAM" id="MobiDB-lite"/>
    </source>
</evidence>